<keyword evidence="7" id="KW-0186">Copper</keyword>
<dbReference type="EMBL" id="JAMDMJ010000008">
    <property type="protein sequence ID" value="MCY9595632.1"/>
    <property type="molecule type" value="Genomic_DNA"/>
</dbReference>
<dbReference type="InterPro" id="IPR007348">
    <property type="entry name" value="CopC_dom"/>
</dbReference>
<evidence type="ECO:0000256" key="5">
    <source>
        <dbReference type="ARBA" id="ARBA00022729"/>
    </source>
</evidence>
<comment type="subcellular location">
    <subcellularLocation>
        <location evidence="1">Cell membrane</location>
        <topology evidence="1">Multi-pass membrane protein</topology>
    </subcellularLocation>
</comment>
<dbReference type="KEGG" id="pchi:PC41400_06835"/>
<feature type="transmembrane region" description="Helical" evidence="9">
    <location>
        <begin position="239"/>
        <end position="263"/>
    </location>
</feature>
<evidence type="ECO:0000313" key="13">
    <source>
        <dbReference type="EMBL" id="QAV17393.1"/>
    </source>
</evidence>
<dbReference type="GO" id="GO:0005507">
    <property type="term" value="F:copper ion binding"/>
    <property type="evidence" value="ECO:0007669"/>
    <property type="project" value="InterPro"/>
</dbReference>
<dbReference type="OrthoDB" id="2353937at2"/>
<evidence type="ECO:0000313" key="15">
    <source>
        <dbReference type="Proteomes" id="UP001527202"/>
    </source>
</evidence>
<dbReference type="Gene3D" id="2.60.40.1220">
    <property type="match status" value="1"/>
</dbReference>
<dbReference type="RefSeq" id="WP_042229473.1">
    <property type="nucleotide sequence ID" value="NZ_CP026520.1"/>
</dbReference>
<accession>A0A410WSR0</accession>
<feature type="transmembrane region" description="Helical" evidence="9">
    <location>
        <begin position="300"/>
        <end position="320"/>
    </location>
</feature>
<dbReference type="Proteomes" id="UP001527202">
    <property type="component" value="Unassembled WGS sequence"/>
</dbReference>
<keyword evidence="4" id="KW-0479">Metal-binding</keyword>
<dbReference type="EMBL" id="CP026520">
    <property type="protein sequence ID" value="QAV17393.1"/>
    <property type="molecule type" value="Genomic_DNA"/>
</dbReference>
<evidence type="ECO:0000259" key="10">
    <source>
        <dbReference type="Pfam" id="PF04234"/>
    </source>
</evidence>
<keyword evidence="5" id="KW-0732">Signal</keyword>
<dbReference type="PANTHER" id="PTHR34820:SF4">
    <property type="entry name" value="INNER MEMBRANE PROTEIN YEBZ"/>
    <property type="match status" value="1"/>
</dbReference>
<evidence type="ECO:0000256" key="6">
    <source>
        <dbReference type="ARBA" id="ARBA00022989"/>
    </source>
</evidence>
<evidence type="ECO:0000256" key="1">
    <source>
        <dbReference type="ARBA" id="ARBA00004651"/>
    </source>
</evidence>
<evidence type="ECO:0000313" key="12">
    <source>
        <dbReference type="EMBL" id="MCY9595632.1"/>
    </source>
</evidence>
<feature type="domain" description="Copper resistance protein D" evidence="11">
    <location>
        <begin position="330"/>
        <end position="422"/>
    </location>
</feature>
<keyword evidence="2" id="KW-1003">Cell membrane</keyword>
<dbReference type="InterPro" id="IPR008457">
    <property type="entry name" value="Cu-R_CopD_dom"/>
</dbReference>
<evidence type="ECO:0000256" key="7">
    <source>
        <dbReference type="ARBA" id="ARBA00023008"/>
    </source>
</evidence>
<dbReference type="InterPro" id="IPR014756">
    <property type="entry name" value="Ig_E-set"/>
</dbReference>
<reference evidence="12 15" key="2">
    <citation type="submission" date="2022-05" db="EMBL/GenBank/DDBJ databases">
        <title>Genome Sequencing of Bee-Associated Microbes.</title>
        <authorList>
            <person name="Dunlap C."/>
        </authorList>
    </citation>
    <scope>NUCLEOTIDE SEQUENCE [LARGE SCALE GENOMIC DNA]</scope>
    <source>
        <strain evidence="12 15">NRRL B-23120</strain>
    </source>
</reference>
<keyword evidence="8 9" id="KW-0472">Membrane</keyword>
<dbReference type="GO" id="GO:0042597">
    <property type="term" value="C:periplasmic space"/>
    <property type="evidence" value="ECO:0007669"/>
    <property type="project" value="InterPro"/>
</dbReference>
<protein>
    <submittedName>
        <fullName evidence="12 13">Copper resistance protein CopC</fullName>
    </submittedName>
</protein>
<feature type="transmembrane region" description="Helical" evidence="9">
    <location>
        <begin position="404"/>
        <end position="425"/>
    </location>
</feature>
<evidence type="ECO:0000256" key="9">
    <source>
        <dbReference type="SAM" id="Phobius"/>
    </source>
</evidence>
<evidence type="ECO:0000256" key="4">
    <source>
        <dbReference type="ARBA" id="ARBA00022723"/>
    </source>
</evidence>
<feature type="transmembrane region" description="Helical" evidence="9">
    <location>
        <begin position="332"/>
        <end position="356"/>
    </location>
</feature>
<dbReference type="InterPro" id="IPR032694">
    <property type="entry name" value="CopC/D"/>
</dbReference>
<proteinExistence type="predicted"/>
<dbReference type="SUPFAM" id="SSF81296">
    <property type="entry name" value="E set domains"/>
    <property type="match status" value="1"/>
</dbReference>
<keyword evidence="6 9" id="KW-1133">Transmembrane helix</keyword>
<dbReference type="GO" id="GO:0006825">
    <property type="term" value="P:copper ion transport"/>
    <property type="evidence" value="ECO:0007669"/>
    <property type="project" value="InterPro"/>
</dbReference>
<feature type="domain" description="CopC" evidence="10">
    <location>
        <begin position="36"/>
        <end position="130"/>
    </location>
</feature>
<evidence type="ECO:0000256" key="2">
    <source>
        <dbReference type="ARBA" id="ARBA00022475"/>
    </source>
</evidence>
<dbReference type="Pfam" id="PF05425">
    <property type="entry name" value="CopD"/>
    <property type="match status" value="1"/>
</dbReference>
<feature type="transmembrane region" description="Helical" evidence="9">
    <location>
        <begin position="270"/>
        <end position="288"/>
    </location>
</feature>
<feature type="transmembrane region" description="Helical" evidence="9">
    <location>
        <begin position="207"/>
        <end position="227"/>
    </location>
</feature>
<keyword evidence="15" id="KW-1185">Reference proteome</keyword>
<gene>
    <name evidence="12" type="ORF">M5X16_07600</name>
    <name evidence="13" type="ORF">PC41400_06835</name>
</gene>
<evidence type="ECO:0000259" key="11">
    <source>
        <dbReference type="Pfam" id="PF05425"/>
    </source>
</evidence>
<evidence type="ECO:0000256" key="3">
    <source>
        <dbReference type="ARBA" id="ARBA00022692"/>
    </source>
</evidence>
<name>A0A410WSR0_9BACL</name>
<dbReference type="AlphaFoldDB" id="A0A410WSR0"/>
<evidence type="ECO:0000256" key="8">
    <source>
        <dbReference type="ARBA" id="ARBA00023136"/>
    </source>
</evidence>
<dbReference type="GO" id="GO:0046688">
    <property type="term" value="P:response to copper ion"/>
    <property type="evidence" value="ECO:0007669"/>
    <property type="project" value="InterPro"/>
</dbReference>
<sequence length="553" mass="59629">MKEKVVKPARRAFIAAGLLCLLVILGGLFPREAFAHAILTGTDPAPNSTLAQAPEQIKLTFNEPLEEGVYYIRVLDQSGAKVTDNAAVMTKDRTGIVLQLPKLDDGLYVVSYHVISGDGHPVGGSYPLTVGKAAPAAGSGATGGTGGTTAGHNHNLGSSGVDGLIQYAARGLWYAAMLALTGWLLWRRSKSGRGLPQEVSARWTLNLQRFYLVALLFVILTHVEALLGDGGLSQLGSLLTGTGIGISWLVSLGLSLTGFVLLGRAAWLDYAWAVALLAVKALSGHAVTFPPVLASVAADFIHLAAAAVWVGGLTAAAAVYRNRREEFTSFLGRFSGAALGSIVALTVSGVVLTLLFLPSLDMIIYTQWGILMLIKVGVVVLVVGTAAFLRYTMKNKRDKATAKLYKVDFSLMLIILAVVGVLTYLSPAPPNEPLNWHEMGKTVHMTAEVSPKAPGTNTFKVTVWVLDTMGPPKHVQMNAQYEPKEEEEATLAPIQIPLELQENQEENWLEGYNMYTYYTQGPYLPLPGKCTLEVRIMDSNDDEAVYKKEFRLY</sequence>
<feature type="transmembrane region" description="Helical" evidence="9">
    <location>
        <begin position="368"/>
        <end position="392"/>
    </location>
</feature>
<evidence type="ECO:0000313" key="14">
    <source>
        <dbReference type="Proteomes" id="UP000288943"/>
    </source>
</evidence>
<feature type="transmembrane region" description="Helical" evidence="9">
    <location>
        <begin position="167"/>
        <end position="186"/>
    </location>
</feature>
<reference evidence="13 14" key="1">
    <citation type="submission" date="2018-01" db="EMBL/GenBank/DDBJ databases">
        <title>The whole genome sequencing and assembly of Paenibacillus chitinolyticus KCCM 41400 strain.</title>
        <authorList>
            <person name="Kim J.-Y."/>
            <person name="Park M.-K."/>
            <person name="Lee Y.-J."/>
            <person name="Yi H."/>
            <person name="Bahn Y.-S."/>
            <person name="Kim J.F."/>
            <person name="Lee D.-W."/>
        </authorList>
    </citation>
    <scope>NUCLEOTIDE SEQUENCE [LARGE SCALE GENOMIC DNA]</scope>
    <source>
        <strain evidence="13 14">KCCM 41400</strain>
    </source>
</reference>
<dbReference type="GeneID" id="95374533"/>
<organism evidence="13 14">
    <name type="scientific">Paenibacillus chitinolyticus</name>
    <dbReference type="NCBI Taxonomy" id="79263"/>
    <lineage>
        <taxon>Bacteria</taxon>
        <taxon>Bacillati</taxon>
        <taxon>Bacillota</taxon>
        <taxon>Bacilli</taxon>
        <taxon>Bacillales</taxon>
        <taxon>Paenibacillaceae</taxon>
        <taxon>Paenibacillus</taxon>
    </lineage>
</organism>
<dbReference type="Pfam" id="PF04234">
    <property type="entry name" value="CopC"/>
    <property type="match status" value="1"/>
</dbReference>
<dbReference type="GO" id="GO:0005886">
    <property type="term" value="C:plasma membrane"/>
    <property type="evidence" value="ECO:0007669"/>
    <property type="project" value="UniProtKB-SubCell"/>
</dbReference>
<keyword evidence="3 9" id="KW-0812">Transmembrane</keyword>
<dbReference type="InterPro" id="IPR014755">
    <property type="entry name" value="Cu-Rt/internalin_Ig-like"/>
</dbReference>
<dbReference type="PANTHER" id="PTHR34820">
    <property type="entry name" value="INNER MEMBRANE PROTEIN YEBZ"/>
    <property type="match status" value="1"/>
</dbReference>
<dbReference type="Proteomes" id="UP000288943">
    <property type="component" value="Chromosome"/>
</dbReference>